<comment type="caution">
    <text evidence="3">The sequence shown here is derived from an EMBL/GenBank/DDBJ whole genome shotgun (WGS) entry which is preliminary data.</text>
</comment>
<gene>
    <name evidence="3" type="ORF">ENU08_07710</name>
    <name evidence="2" type="ORF">ENU41_07995</name>
</gene>
<dbReference type="SUPFAM" id="SSF52025">
    <property type="entry name" value="PA domain"/>
    <property type="match status" value="1"/>
</dbReference>
<dbReference type="InterPro" id="IPR046450">
    <property type="entry name" value="PA_dom_sf"/>
</dbReference>
<evidence type="ECO:0000259" key="1">
    <source>
        <dbReference type="Pfam" id="PF04389"/>
    </source>
</evidence>
<reference evidence="3" key="1">
    <citation type="journal article" date="2020" name="mSystems">
        <title>Genome- and Community-Level Interaction Insights into Carbon Utilization and Element Cycling Functions of Hydrothermarchaeota in Hydrothermal Sediment.</title>
        <authorList>
            <person name="Zhou Z."/>
            <person name="Liu Y."/>
            <person name="Xu W."/>
            <person name="Pan J."/>
            <person name="Luo Z.H."/>
            <person name="Li M."/>
        </authorList>
    </citation>
    <scope>NUCLEOTIDE SEQUENCE [LARGE SCALE GENOMIC DNA]</scope>
    <source>
        <strain evidence="3">SpSt-637</strain>
        <strain evidence="2">SpSt-667</strain>
    </source>
</reference>
<sequence>MMTASDVFNVISRYYSSEELLWFASSISRFHRVQGCKGLEEAAEFMRRDILDLKNFEVKVQRFSYSRVYGLHSDIVGWEVKDGFTELLHQNRVLSSFLEAKTAVVVHSPGGDVESGVVYVGNGLDLESYKGAEDKIVLSYGSPYLVYKIGCKLGIAGFIFFRRNVHEKAIPYAGLFLSRDELKECKAPATTISKEDAMRIIDRLEKGDKVKARIYVEANYRVEAYAPVVEASLGDGESEIHMYAHMCHPGGTVNDNVSGVAALLELVNAMDRAIVKGDLSPPTKRRLVFVFFPEYYGSLPYLMDKAEKNTHIDFSINLDMIGEKQWLTNSTLYFIRPPHVLSKPYCEAVTLKLLMYALAKHRTFSTVFRTNSYRFDVVPYDSGSDHDIYLQFGVPSIMLNQWPDIFYHSNMDTIDKFDAEVTKDIAVGVGTGVHLLASEVFKDKIVKIVSDAYVDFVKSYSNLKQLDFDGKPLQSVEEDVVYTYIAPKGVISVRLMVARLGLEKAIEVAKKLSEDTFMNHLTTRYIPLQIMLKPCTIKEIVKQIAVDYVYNPNIGDIKQTLSYLEALGVVSA</sequence>
<proteinExistence type="predicted"/>
<dbReference type="Pfam" id="PF04389">
    <property type="entry name" value="Peptidase_M28"/>
    <property type="match status" value="1"/>
</dbReference>
<protein>
    <submittedName>
        <fullName evidence="3">DUF4910 domain-containing protein</fullName>
    </submittedName>
</protein>
<dbReference type="InterPro" id="IPR007484">
    <property type="entry name" value="Peptidase_M28"/>
</dbReference>
<dbReference type="Gene3D" id="3.40.630.10">
    <property type="entry name" value="Zn peptidases"/>
    <property type="match status" value="1"/>
</dbReference>
<evidence type="ECO:0000313" key="2">
    <source>
        <dbReference type="EMBL" id="HGQ36594.1"/>
    </source>
</evidence>
<dbReference type="EMBL" id="DTBD01000070">
    <property type="protein sequence ID" value="HGQ65113.1"/>
    <property type="molecule type" value="Genomic_DNA"/>
</dbReference>
<evidence type="ECO:0000313" key="3">
    <source>
        <dbReference type="EMBL" id="HGQ65113.1"/>
    </source>
</evidence>
<dbReference type="AlphaFoldDB" id="A0A7C4JM46"/>
<accession>A0A7C4JM46</accession>
<organism evidence="3">
    <name type="scientific">Ignisphaera aggregans</name>
    <dbReference type="NCBI Taxonomy" id="334771"/>
    <lineage>
        <taxon>Archaea</taxon>
        <taxon>Thermoproteota</taxon>
        <taxon>Thermoprotei</taxon>
        <taxon>Desulfurococcales</taxon>
        <taxon>Desulfurococcaceae</taxon>
        <taxon>Ignisphaera</taxon>
    </lineage>
</organism>
<name>A0A7C4JM46_9CREN</name>
<feature type="domain" description="Peptidase M28" evidence="1">
    <location>
        <begin position="243"/>
        <end position="426"/>
    </location>
</feature>
<dbReference type="SUPFAM" id="SSF53187">
    <property type="entry name" value="Zn-dependent exopeptidases"/>
    <property type="match status" value="1"/>
</dbReference>
<dbReference type="EMBL" id="DTCK01000042">
    <property type="protein sequence ID" value="HGQ36594.1"/>
    <property type="molecule type" value="Genomic_DNA"/>
</dbReference>